<organism evidence="4 5">
    <name type="scientific">Paraburkholderia diazotrophica</name>
    <dbReference type="NCBI Taxonomy" id="667676"/>
    <lineage>
        <taxon>Bacteria</taxon>
        <taxon>Pseudomonadati</taxon>
        <taxon>Pseudomonadota</taxon>
        <taxon>Betaproteobacteria</taxon>
        <taxon>Burkholderiales</taxon>
        <taxon>Burkholderiaceae</taxon>
        <taxon>Paraburkholderia</taxon>
    </lineage>
</organism>
<evidence type="ECO:0000256" key="2">
    <source>
        <dbReference type="ARBA" id="ARBA00022898"/>
    </source>
</evidence>
<feature type="domain" description="Tryptophan synthase beta chain-like PALP" evidence="3">
    <location>
        <begin position="71"/>
        <end position="370"/>
    </location>
</feature>
<sequence length="392" mass="41748">MTQCLARRSLYMMGMRCIRCGRIFPIGDYFEGCPNCLSGGWPASVAPAYDDAMFTSEHWKNWLAYSGEPVLGEGETPLVRLPSLEQRIGIACLSAKCEGANPTGSHKDRMSAFVVHRAKEVGLTTVAAASSGNAGVSLAAYAASAGLDCVIVTTPDMSANWRRAAEMHGAQIIATATSDERWRLVAEKTRSGAWYPVTNYLTPPVGSNPFGVDGYRAIAYELFAQSGANQPTDVVVPTARGDIIWGIAQGYADLRKAGLLTVLPKVHAVEPFPRITCVIAGVDMRETFAGTSALVSIGGGTVTFQAMEALKMTGGAAVAVAETQVREDQMELARAGLYLELSSVAALSGLKRLLHAGVVSRAANAVIVATSHGYKEEAHYERPLDTVSLRLM</sequence>
<dbReference type="AlphaFoldDB" id="A0A1H7EGU1"/>
<keyword evidence="5" id="KW-1185">Reference proteome</keyword>
<reference evidence="5" key="1">
    <citation type="submission" date="2016-10" db="EMBL/GenBank/DDBJ databases">
        <authorList>
            <person name="Varghese N."/>
            <person name="Submissions S."/>
        </authorList>
    </citation>
    <scope>NUCLEOTIDE SEQUENCE [LARGE SCALE GENOMIC DNA]</scope>
    <source>
        <strain evidence="5">LMG 26031</strain>
    </source>
</reference>
<evidence type="ECO:0000313" key="5">
    <source>
        <dbReference type="Proteomes" id="UP000198866"/>
    </source>
</evidence>
<dbReference type="Pfam" id="PF00291">
    <property type="entry name" value="PALP"/>
    <property type="match status" value="1"/>
</dbReference>
<keyword evidence="2" id="KW-0663">Pyridoxal phosphate</keyword>
<dbReference type="Gene3D" id="3.40.50.1100">
    <property type="match status" value="2"/>
</dbReference>
<dbReference type="InterPro" id="IPR001926">
    <property type="entry name" value="TrpB-like_PALP"/>
</dbReference>
<gene>
    <name evidence="4" type="ORF">SAMN05192539_10575</name>
</gene>
<dbReference type="STRING" id="667676.SAMN05192539_10575"/>
<dbReference type="InterPro" id="IPR050214">
    <property type="entry name" value="Cys_Synth/Cystath_Beta-Synth"/>
</dbReference>
<accession>A0A1H7EGU1</accession>
<proteinExistence type="predicted"/>
<dbReference type="InterPro" id="IPR036052">
    <property type="entry name" value="TrpB-like_PALP_sf"/>
</dbReference>
<dbReference type="GO" id="GO:1901605">
    <property type="term" value="P:alpha-amino acid metabolic process"/>
    <property type="evidence" value="ECO:0007669"/>
    <property type="project" value="UniProtKB-ARBA"/>
</dbReference>
<evidence type="ECO:0000313" key="4">
    <source>
        <dbReference type="EMBL" id="SEK12287.1"/>
    </source>
</evidence>
<evidence type="ECO:0000259" key="3">
    <source>
        <dbReference type="Pfam" id="PF00291"/>
    </source>
</evidence>
<dbReference type="PANTHER" id="PTHR10314">
    <property type="entry name" value="CYSTATHIONINE BETA-SYNTHASE"/>
    <property type="match status" value="1"/>
</dbReference>
<name>A0A1H7EGU1_9BURK</name>
<dbReference type="Proteomes" id="UP000198866">
    <property type="component" value="Unassembled WGS sequence"/>
</dbReference>
<evidence type="ECO:0000256" key="1">
    <source>
        <dbReference type="ARBA" id="ARBA00001933"/>
    </source>
</evidence>
<dbReference type="OrthoDB" id="9778118at2"/>
<dbReference type="EMBL" id="FNYE01000057">
    <property type="protein sequence ID" value="SEK12287.1"/>
    <property type="molecule type" value="Genomic_DNA"/>
</dbReference>
<protein>
    <submittedName>
        <fullName evidence="4">Threonine synthase</fullName>
    </submittedName>
</protein>
<comment type="cofactor">
    <cofactor evidence="1">
        <name>pyridoxal 5'-phosphate</name>
        <dbReference type="ChEBI" id="CHEBI:597326"/>
    </cofactor>
</comment>
<dbReference type="SUPFAM" id="SSF53686">
    <property type="entry name" value="Tryptophan synthase beta subunit-like PLP-dependent enzymes"/>
    <property type="match status" value="1"/>
</dbReference>